<evidence type="ECO:0000256" key="3">
    <source>
        <dbReference type="ARBA" id="ARBA00022989"/>
    </source>
</evidence>
<dbReference type="PANTHER" id="PTHR23051:SF0">
    <property type="entry name" value="SOLUTE CARRIER FAMILY 35 MEMBER F5"/>
    <property type="match status" value="1"/>
</dbReference>
<name>A0A6A6Q3S6_9PEZI</name>
<dbReference type="AlphaFoldDB" id="A0A6A6Q3S6"/>
<dbReference type="GeneID" id="54471749"/>
<dbReference type="PANTHER" id="PTHR23051">
    <property type="entry name" value="SOLUTE CARRIER FAMILY 35, MEMBER F5"/>
    <property type="match status" value="1"/>
</dbReference>
<dbReference type="Proteomes" id="UP000799767">
    <property type="component" value="Unassembled WGS sequence"/>
</dbReference>
<feature type="transmembrane region" description="Helical" evidence="6">
    <location>
        <begin position="233"/>
        <end position="251"/>
    </location>
</feature>
<evidence type="ECO:0000256" key="1">
    <source>
        <dbReference type="ARBA" id="ARBA00004141"/>
    </source>
</evidence>
<keyword evidence="8" id="KW-1185">Reference proteome</keyword>
<evidence type="ECO:0000256" key="5">
    <source>
        <dbReference type="SAM" id="MobiDB-lite"/>
    </source>
</evidence>
<evidence type="ECO:0000313" key="7">
    <source>
        <dbReference type="EMBL" id="KAF2486313.1"/>
    </source>
</evidence>
<dbReference type="RefSeq" id="XP_033592882.1">
    <property type="nucleotide sequence ID" value="XM_033730747.1"/>
</dbReference>
<evidence type="ECO:0000313" key="8">
    <source>
        <dbReference type="Proteomes" id="UP000799767"/>
    </source>
</evidence>
<organism evidence="7 8">
    <name type="scientific">Neohortaea acidophila</name>
    <dbReference type="NCBI Taxonomy" id="245834"/>
    <lineage>
        <taxon>Eukaryota</taxon>
        <taxon>Fungi</taxon>
        <taxon>Dikarya</taxon>
        <taxon>Ascomycota</taxon>
        <taxon>Pezizomycotina</taxon>
        <taxon>Dothideomycetes</taxon>
        <taxon>Dothideomycetidae</taxon>
        <taxon>Mycosphaerellales</taxon>
        <taxon>Teratosphaeriaceae</taxon>
        <taxon>Neohortaea</taxon>
    </lineage>
</organism>
<dbReference type="InterPro" id="IPR037185">
    <property type="entry name" value="EmrE-like"/>
</dbReference>
<feature type="transmembrane region" description="Helical" evidence="6">
    <location>
        <begin position="70"/>
        <end position="91"/>
    </location>
</feature>
<accession>A0A6A6Q3S6</accession>
<feature type="transmembrane region" description="Helical" evidence="6">
    <location>
        <begin position="370"/>
        <end position="390"/>
    </location>
</feature>
<reference evidence="7" key="1">
    <citation type="journal article" date="2020" name="Stud. Mycol.">
        <title>101 Dothideomycetes genomes: a test case for predicting lifestyles and emergence of pathogens.</title>
        <authorList>
            <person name="Haridas S."/>
            <person name="Albert R."/>
            <person name="Binder M."/>
            <person name="Bloem J."/>
            <person name="Labutti K."/>
            <person name="Salamov A."/>
            <person name="Andreopoulos B."/>
            <person name="Baker S."/>
            <person name="Barry K."/>
            <person name="Bills G."/>
            <person name="Bluhm B."/>
            <person name="Cannon C."/>
            <person name="Castanera R."/>
            <person name="Culley D."/>
            <person name="Daum C."/>
            <person name="Ezra D."/>
            <person name="Gonzalez J."/>
            <person name="Henrissat B."/>
            <person name="Kuo A."/>
            <person name="Liang C."/>
            <person name="Lipzen A."/>
            <person name="Lutzoni F."/>
            <person name="Magnuson J."/>
            <person name="Mondo S."/>
            <person name="Nolan M."/>
            <person name="Ohm R."/>
            <person name="Pangilinan J."/>
            <person name="Park H.-J."/>
            <person name="Ramirez L."/>
            <person name="Alfaro M."/>
            <person name="Sun H."/>
            <person name="Tritt A."/>
            <person name="Yoshinaga Y."/>
            <person name="Zwiers L.-H."/>
            <person name="Turgeon B."/>
            <person name="Goodwin S."/>
            <person name="Spatafora J."/>
            <person name="Crous P."/>
            <person name="Grigoriev I."/>
        </authorList>
    </citation>
    <scope>NUCLEOTIDE SEQUENCE</scope>
    <source>
        <strain evidence="7">CBS 113389</strain>
    </source>
</reference>
<dbReference type="SUPFAM" id="SSF103481">
    <property type="entry name" value="Multidrug resistance efflux transporter EmrE"/>
    <property type="match status" value="2"/>
</dbReference>
<sequence>MASLEPPLPAAVVGDLSSHGAGPASIDSHKGNSARWRRTLGLLLLALVVVFWTGSSFLASAILADHSFSNPFFVTYINTLFFILPLAPAVLHKAYRRPDEFHEWMNECRDAASKLSSRLGFRTGTHSHSRALDPTGGSTESLLRPARTPSQSPSIKRRHSESTHSANRLTLSETARLSLEFCLLWFGAGYILLACLQHTTVASSTILTSTASIFTLIFGAMIGVEKLTLRKSLSVILSLAGVALISSVDFSGKSSDDDHRGSFPEKTTGELAWGNTLALISAAIYALYITRLKKRVPDDSLVSMPVFFGLVGLFNAVMLFPFFFILHWTGVERFEFPPAGRVTWILLLNGAGSMISDVAWAYAVLLTSPVLVTVGLSMTIPLTLVGQMVLNEQTSTAVYWIGAMVVVSSFILVSHEENKEETVRQLEERDVER</sequence>
<feature type="transmembrane region" description="Helical" evidence="6">
    <location>
        <begin position="396"/>
        <end position="414"/>
    </location>
</feature>
<protein>
    <submittedName>
        <fullName evidence="7">Thiamine-repressible mitochondrial transport protein THI74</fullName>
    </submittedName>
</protein>
<dbReference type="OrthoDB" id="1436450at2759"/>
<feature type="transmembrane region" description="Helical" evidence="6">
    <location>
        <begin position="205"/>
        <end position="224"/>
    </location>
</feature>
<feature type="region of interest" description="Disordered" evidence="5">
    <location>
        <begin position="125"/>
        <end position="163"/>
    </location>
</feature>
<feature type="transmembrane region" description="Helical" evidence="6">
    <location>
        <begin position="271"/>
        <end position="289"/>
    </location>
</feature>
<evidence type="ECO:0000256" key="6">
    <source>
        <dbReference type="SAM" id="Phobius"/>
    </source>
</evidence>
<comment type="subcellular location">
    <subcellularLocation>
        <location evidence="1">Membrane</location>
        <topology evidence="1">Multi-pass membrane protein</topology>
    </subcellularLocation>
</comment>
<keyword evidence="2 6" id="KW-0812">Transmembrane</keyword>
<evidence type="ECO:0000256" key="4">
    <source>
        <dbReference type="ARBA" id="ARBA00023136"/>
    </source>
</evidence>
<dbReference type="EMBL" id="MU001632">
    <property type="protein sequence ID" value="KAF2486313.1"/>
    <property type="molecule type" value="Genomic_DNA"/>
</dbReference>
<gene>
    <name evidence="7" type="ORF">BDY17DRAFT_246675</name>
</gene>
<feature type="transmembrane region" description="Helical" evidence="6">
    <location>
        <begin position="40"/>
        <end position="64"/>
    </location>
</feature>
<dbReference type="GO" id="GO:0000329">
    <property type="term" value="C:fungal-type vacuole membrane"/>
    <property type="evidence" value="ECO:0007669"/>
    <property type="project" value="TreeGrafter"/>
</dbReference>
<keyword evidence="3 6" id="KW-1133">Transmembrane helix</keyword>
<proteinExistence type="predicted"/>
<evidence type="ECO:0000256" key="2">
    <source>
        <dbReference type="ARBA" id="ARBA00022692"/>
    </source>
</evidence>
<dbReference type="Pfam" id="PF16913">
    <property type="entry name" value="PUNUT"/>
    <property type="match status" value="1"/>
</dbReference>
<feature type="transmembrane region" description="Helical" evidence="6">
    <location>
        <begin position="344"/>
        <end position="363"/>
    </location>
</feature>
<keyword evidence="4 6" id="KW-0472">Membrane</keyword>
<feature type="transmembrane region" description="Helical" evidence="6">
    <location>
        <begin position="177"/>
        <end position="199"/>
    </location>
</feature>
<feature type="transmembrane region" description="Helical" evidence="6">
    <location>
        <begin position="301"/>
        <end position="324"/>
    </location>
</feature>